<dbReference type="InterPro" id="IPR003661">
    <property type="entry name" value="HisK_dim/P_dom"/>
</dbReference>
<feature type="domain" description="PAC" evidence="9">
    <location>
        <begin position="178"/>
        <end position="230"/>
    </location>
</feature>
<dbReference type="InterPro" id="IPR050736">
    <property type="entry name" value="Sensor_HK_Regulatory"/>
</dbReference>
<dbReference type="Gene3D" id="3.30.450.20">
    <property type="entry name" value="PAS domain"/>
    <property type="match status" value="1"/>
</dbReference>
<dbReference type="Gene3D" id="1.10.287.130">
    <property type="match status" value="1"/>
</dbReference>
<evidence type="ECO:0000256" key="7">
    <source>
        <dbReference type="SAM" id="MobiDB-lite"/>
    </source>
</evidence>
<accession>A0ABV6CA46</accession>
<comment type="catalytic activity">
    <reaction evidence="1">
        <text>ATP + protein L-histidine = ADP + protein N-phospho-L-histidine.</text>
        <dbReference type="EC" id="2.7.13.3"/>
    </reaction>
</comment>
<dbReference type="PROSITE" id="PS50113">
    <property type="entry name" value="PAC"/>
    <property type="match status" value="1"/>
</dbReference>
<evidence type="ECO:0000256" key="4">
    <source>
        <dbReference type="ARBA" id="ARBA00022679"/>
    </source>
</evidence>
<keyword evidence="6" id="KW-0902">Two-component regulatory system</keyword>
<dbReference type="GO" id="GO:0016301">
    <property type="term" value="F:kinase activity"/>
    <property type="evidence" value="ECO:0007669"/>
    <property type="project" value="UniProtKB-KW"/>
</dbReference>
<dbReference type="Pfam" id="PF08447">
    <property type="entry name" value="PAS_3"/>
    <property type="match status" value="1"/>
</dbReference>
<evidence type="ECO:0000256" key="5">
    <source>
        <dbReference type="ARBA" id="ARBA00022777"/>
    </source>
</evidence>
<dbReference type="InterPro" id="IPR013655">
    <property type="entry name" value="PAS_fold_3"/>
</dbReference>
<feature type="domain" description="Histidine kinase" evidence="8">
    <location>
        <begin position="248"/>
        <end position="356"/>
    </location>
</feature>
<sequence>VPPGATGAGSRPGPSELVHPEDQGALADLLAQGQGATARLRLGTPTAGWRPARFGVQPGTGPDEQLLVAVVLAEPGPDGSSAPADPPTSAGAVRGVGEPVRIRRPEVAAAIVAACPDLVTVVDGTGRLLQPPTGTGLLAALVQGLSTLADLLERIHPEDRPLVRLVYSRLQTGEAEEIEVRYRLLERAGRWRVVESRGRAERDPEGRLRALVTLTRDVTEAVEAETRLRQATAEAEAAGEARSELLSRLSHELRTPLNAVLGFAQLLALEDLEPEQAARVEAIGRAAAELARLVEDLLDLARLETGRADLRPEALPVAEVLEPLQRGLALTLRLDPALPPVRADRRRLVQVLHTLVVALGGSEEVPVEVWATPSADGRVRLAV</sequence>
<proteinExistence type="predicted"/>
<evidence type="ECO:0000256" key="2">
    <source>
        <dbReference type="ARBA" id="ARBA00004236"/>
    </source>
</evidence>
<comment type="caution">
    <text evidence="10">The sequence shown here is derived from an EMBL/GenBank/DDBJ whole genome shotgun (WGS) entry which is preliminary data.</text>
</comment>
<dbReference type="InterPro" id="IPR036097">
    <property type="entry name" value="HisK_dim/P_sf"/>
</dbReference>
<dbReference type="InterPro" id="IPR035965">
    <property type="entry name" value="PAS-like_dom_sf"/>
</dbReference>
<dbReference type="InterPro" id="IPR000700">
    <property type="entry name" value="PAS-assoc_C"/>
</dbReference>
<dbReference type="InterPro" id="IPR005467">
    <property type="entry name" value="His_kinase_dom"/>
</dbReference>
<feature type="non-terminal residue" evidence="10">
    <location>
        <position position="1"/>
    </location>
</feature>
<dbReference type="Pfam" id="PF00512">
    <property type="entry name" value="HisKA"/>
    <property type="match status" value="1"/>
</dbReference>
<dbReference type="RefSeq" id="WP_377790871.1">
    <property type="nucleotide sequence ID" value="NZ_JBHLYQ010000273.1"/>
</dbReference>
<evidence type="ECO:0000313" key="10">
    <source>
        <dbReference type="EMBL" id="MFC0083127.1"/>
    </source>
</evidence>
<dbReference type="Proteomes" id="UP001589788">
    <property type="component" value="Unassembled WGS sequence"/>
</dbReference>
<feature type="region of interest" description="Disordered" evidence="7">
    <location>
        <begin position="1"/>
        <end position="21"/>
    </location>
</feature>
<dbReference type="PANTHER" id="PTHR43711:SF1">
    <property type="entry name" value="HISTIDINE KINASE 1"/>
    <property type="match status" value="1"/>
</dbReference>
<dbReference type="InterPro" id="IPR000014">
    <property type="entry name" value="PAS"/>
</dbReference>
<evidence type="ECO:0000259" key="8">
    <source>
        <dbReference type="PROSITE" id="PS50109"/>
    </source>
</evidence>
<evidence type="ECO:0000256" key="6">
    <source>
        <dbReference type="ARBA" id="ARBA00023012"/>
    </source>
</evidence>
<protein>
    <recommendedName>
        <fullName evidence="3">histidine kinase</fullName>
        <ecNumber evidence="3">2.7.13.3</ecNumber>
    </recommendedName>
</protein>
<dbReference type="CDD" id="cd00082">
    <property type="entry name" value="HisKA"/>
    <property type="match status" value="1"/>
</dbReference>
<dbReference type="SUPFAM" id="SSF55874">
    <property type="entry name" value="ATPase domain of HSP90 chaperone/DNA topoisomerase II/histidine kinase"/>
    <property type="match status" value="1"/>
</dbReference>
<dbReference type="SMART" id="SM00388">
    <property type="entry name" value="HisKA"/>
    <property type="match status" value="1"/>
</dbReference>
<gene>
    <name evidence="10" type="ORF">ACFFRE_13410</name>
</gene>
<dbReference type="SUPFAM" id="SSF47384">
    <property type="entry name" value="Homodimeric domain of signal transducing histidine kinase"/>
    <property type="match status" value="1"/>
</dbReference>
<comment type="subcellular location">
    <subcellularLocation>
        <location evidence="2">Cell membrane</location>
    </subcellularLocation>
</comment>
<dbReference type="SUPFAM" id="SSF55785">
    <property type="entry name" value="PYP-like sensor domain (PAS domain)"/>
    <property type="match status" value="1"/>
</dbReference>
<evidence type="ECO:0000259" key="9">
    <source>
        <dbReference type="PROSITE" id="PS50113"/>
    </source>
</evidence>
<dbReference type="EC" id="2.7.13.3" evidence="3"/>
<reference evidence="10 11" key="1">
    <citation type="submission" date="2024-09" db="EMBL/GenBank/DDBJ databases">
        <authorList>
            <person name="Sun Q."/>
            <person name="Mori K."/>
        </authorList>
    </citation>
    <scope>NUCLEOTIDE SEQUENCE [LARGE SCALE GENOMIC DNA]</scope>
    <source>
        <strain evidence="10 11">JCM 15389</strain>
    </source>
</reference>
<keyword evidence="5 10" id="KW-0418">Kinase</keyword>
<evidence type="ECO:0000313" key="11">
    <source>
        <dbReference type="Proteomes" id="UP001589788"/>
    </source>
</evidence>
<dbReference type="PANTHER" id="PTHR43711">
    <property type="entry name" value="TWO-COMPONENT HISTIDINE KINASE"/>
    <property type="match status" value="1"/>
</dbReference>
<dbReference type="PROSITE" id="PS50109">
    <property type="entry name" value="HIS_KIN"/>
    <property type="match status" value="1"/>
</dbReference>
<name>A0ABV6CA46_9ACTN</name>
<evidence type="ECO:0000256" key="1">
    <source>
        <dbReference type="ARBA" id="ARBA00000085"/>
    </source>
</evidence>
<dbReference type="InterPro" id="IPR036890">
    <property type="entry name" value="HATPase_C_sf"/>
</dbReference>
<keyword evidence="4" id="KW-0808">Transferase</keyword>
<dbReference type="EMBL" id="JBHLYQ010000273">
    <property type="protein sequence ID" value="MFC0083127.1"/>
    <property type="molecule type" value="Genomic_DNA"/>
</dbReference>
<dbReference type="CDD" id="cd00130">
    <property type="entry name" value="PAS"/>
    <property type="match status" value="1"/>
</dbReference>
<evidence type="ECO:0000256" key="3">
    <source>
        <dbReference type="ARBA" id="ARBA00012438"/>
    </source>
</evidence>
<organism evidence="10 11">
    <name type="scientific">Aciditerrimonas ferrireducens</name>
    <dbReference type="NCBI Taxonomy" id="667306"/>
    <lineage>
        <taxon>Bacteria</taxon>
        <taxon>Bacillati</taxon>
        <taxon>Actinomycetota</taxon>
        <taxon>Acidimicrobiia</taxon>
        <taxon>Acidimicrobiales</taxon>
        <taxon>Acidimicrobiaceae</taxon>
        <taxon>Aciditerrimonas</taxon>
    </lineage>
</organism>
<keyword evidence="11" id="KW-1185">Reference proteome</keyword>
<dbReference type="NCBIfam" id="TIGR00229">
    <property type="entry name" value="sensory_box"/>
    <property type="match status" value="1"/>
</dbReference>
<feature type="non-terminal residue" evidence="10">
    <location>
        <position position="383"/>
    </location>
</feature>